<dbReference type="GO" id="GO:0003341">
    <property type="term" value="P:cilium movement"/>
    <property type="evidence" value="ECO:0007669"/>
    <property type="project" value="InterPro"/>
</dbReference>
<feature type="region of interest" description="Disordered" evidence="1">
    <location>
        <begin position="682"/>
        <end position="705"/>
    </location>
</feature>
<gene>
    <name evidence="2" type="ORF">OXX778_LOCUS1670</name>
</gene>
<dbReference type="GO" id="GO:0044458">
    <property type="term" value="P:motile cilium assembly"/>
    <property type="evidence" value="ECO:0007669"/>
    <property type="project" value="TreeGrafter"/>
</dbReference>
<evidence type="ECO:0000256" key="1">
    <source>
        <dbReference type="SAM" id="MobiDB-lite"/>
    </source>
</evidence>
<feature type="compositionally biased region" description="Low complexity" evidence="1">
    <location>
        <begin position="831"/>
        <end position="841"/>
    </location>
</feature>
<dbReference type="AlphaFoldDB" id="A0A813M8N7"/>
<dbReference type="InterPro" id="IPR029676">
    <property type="entry name" value="CFAP221"/>
</dbReference>
<organism evidence="2 3">
    <name type="scientific">Brachionus calyciflorus</name>
    <dbReference type="NCBI Taxonomy" id="104777"/>
    <lineage>
        <taxon>Eukaryota</taxon>
        <taxon>Metazoa</taxon>
        <taxon>Spiralia</taxon>
        <taxon>Gnathifera</taxon>
        <taxon>Rotifera</taxon>
        <taxon>Eurotatoria</taxon>
        <taxon>Monogononta</taxon>
        <taxon>Pseudotrocha</taxon>
        <taxon>Ploima</taxon>
        <taxon>Brachionidae</taxon>
        <taxon>Brachionus</taxon>
    </lineage>
</organism>
<comment type="caution">
    <text evidence="2">The sequence shown here is derived from an EMBL/GenBank/DDBJ whole genome shotgun (WGS) entry which is preliminary data.</text>
</comment>
<accession>A0A813M8N7</accession>
<dbReference type="PANTHER" id="PTHR46500:SF1">
    <property type="entry name" value="CILIA- AND FLAGELLA-ASSOCIATED PROTEIN 221"/>
    <property type="match status" value="1"/>
</dbReference>
<feature type="region of interest" description="Disordered" evidence="1">
    <location>
        <begin position="171"/>
        <end position="194"/>
    </location>
</feature>
<evidence type="ECO:0000313" key="2">
    <source>
        <dbReference type="EMBL" id="CAF0716211.1"/>
    </source>
</evidence>
<feature type="compositionally biased region" description="Polar residues" evidence="1">
    <location>
        <begin position="821"/>
        <end position="830"/>
    </location>
</feature>
<dbReference type="PANTHER" id="PTHR46500">
    <property type="entry name" value="CILIA- AND FLAGELLA-ASSOCIATED PROTEIN 221"/>
    <property type="match status" value="1"/>
</dbReference>
<sequence>MYYFKNYLLYFYWLFKAGDENLYVPIHAYPILSSFEFPTNYKFPNLALGKSLTRSFNLRSSAPIEFEYMIEILEKNPAFRIEPLQGVIPFNRDATINVTFTPKEFCTAVMTLQLIISQFNSKPIVCTFYGTSTPGLARDEMLNKFSKLAKIPEKKIEEPVVVDDEDDIFNEYKDDDSSNSKSSMNDSRLASPNVRSALKQTNLKELTTSSKDVAIKHEQFVDYEGYRIPVNLNNPWAISKVLIQTKGKLSLKDLKSSAKNSSKISAQAKEALFLQKVNELEDEERKNQLKWQVKLGESPVDPETREDILLSRARAYYEYQLSIGVPFLENEINRQKTVEFECRIVRDYKKLGRSDITFDTFKNQIWQLRFMALDNFIQAVRKVIVKNRLLKCLKLIKKFIDSWNDALNDSELGEDIKLNIENYIDIYTRRSRGENEDQNHVLRTISSKTMGTYYFPQIVEFKEFQDQKAKHCEKISSITKLESLGLVAVRPIDFQVQQETPYVNLAIPVLYKLNTYKAANENFFVPKHEGRLMKLRSGAEDELTQIDSAAFENTPVLKSKAKNEIQLTQILDLNPSKELTQPSQFHPLHVFNPVPGLISYQKLLPYSGVDLNHHLNPLPRFERDQAFSTQKKFLEREDVIKGVMAWKKFPSQGLISLTNTPTITDVWVPRWSDPFGTDLLPTETPQLLSGLPEDDKKNLAGESDEDQVSVISKDASLKLTPEMVNSQFNLPDIFEIRERNAREEALRLLNKPQYFRVVPESQFPYGDKIPSSNMPVSLYGQVSRDQREQELEFFINKQYNTIGMKIQNKLASVDQQFSPNPTISINSAKPSNSASQQQNQSNLNIRSAATISSALISNSATTLN</sequence>
<dbReference type="Proteomes" id="UP000663879">
    <property type="component" value="Unassembled WGS sequence"/>
</dbReference>
<dbReference type="GO" id="GO:0097729">
    <property type="term" value="C:9+2 motile cilium"/>
    <property type="evidence" value="ECO:0007669"/>
    <property type="project" value="TreeGrafter"/>
</dbReference>
<name>A0A813M8N7_9BILA</name>
<dbReference type="Gene3D" id="2.60.40.10">
    <property type="entry name" value="Immunoglobulins"/>
    <property type="match status" value="1"/>
</dbReference>
<reference evidence="2" key="1">
    <citation type="submission" date="2021-02" db="EMBL/GenBank/DDBJ databases">
        <authorList>
            <person name="Nowell W R."/>
        </authorList>
    </citation>
    <scope>NUCLEOTIDE SEQUENCE</scope>
    <source>
        <strain evidence="2">Ploen Becks lab</strain>
    </source>
</reference>
<keyword evidence="3" id="KW-1185">Reference proteome</keyword>
<proteinExistence type="predicted"/>
<feature type="region of interest" description="Disordered" evidence="1">
    <location>
        <begin position="821"/>
        <end position="841"/>
    </location>
</feature>
<dbReference type="OrthoDB" id="5538672at2759"/>
<protein>
    <submittedName>
        <fullName evidence="2">Uncharacterized protein</fullName>
    </submittedName>
</protein>
<dbReference type="EMBL" id="CAJNOC010000114">
    <property type="protein sequence ID" value="CAF0716211.1"/>
    <property type="molecule type" value="Genomic_DNA"/>
</dbReference>
<evidence type="ECO:0000313" key="3">
    <source>
        <dbReference type="Proteomes" id="UP000663879"/>
    </source>
</evidence>
<dbReference type="InterPro" id="IPR013783">
    <property type="entry name" value="Ig-like_fold"/>
</dbReference>